<gene>
    <name evidence="1" type="ORF">AVDCRST_MAG70-2492</name>
</gene>
<evidence type="ECO:0000313" key="1">
    <source>
        <dbReference type="EMBL" id="CAA9570890.1"/>
    </source>
</evidence>
<sequence length="40" mass="4430">MFPRRRNPGQRTPPADVDLTPVACGIEEEGTARFSVDKNT</sequence>
<reference evidence="1" key="1">
    <citation type="submission" date="2020-02" db="EMBL/GenBank/DDBJ databases">
        <authorList>
            <person name="Meier V. D."/>
        </authorList>
    </citation>
    <scope>NUCLEOTIDE SEQUENCE</scope>
    <source>
        <strain evidence="1">AVDCRST_MAG70</strain>
    </source>
</reference>
<accession>A0A6J4VBI6</accession>
<proteinExistence type="predicted"/>
<protein>
    <submittedName>
        <fullName evidence="1">Uncharacterized protein</fullName>
    </submittedName>
</protein>
<dbReference type="AlphaFoldDB" id="A0A6J4VBI6"/>
<organism evidence="1">
    <name type="scientific">uncultured Thermomicrobiales bacterium</name>
    <dbReference type="NCBI Taxonomy" id="1645740"/>
    <lineage>
        <taxon>Bacteria</taxon>
        <taxon>Pseudomonadati</taxon>
        <taxon>Thermomicrobiota</taxon>
        <taxon>Thermomicrobia</taxon>
        <taxon>Thermomicrobiales</taxon>
        <taxon>environmental samples</taxon>
    </lineage>
</organism>
<name>A0A6J4VBI6_9BACT</name>
<dbReference type="EMBL" id="CADCWH010000397">
    <property type="protein sequence ID" value="CAA9570890.1"/>
    <property type="molecule type" value="Genomic_DNA"/>
</dbReference>